<keyword evidence="3" id="KW-1003">Cell membrane</keyword>
<organism evidence="11 12">
    <name type="scientific">Haloechinothrix aidingensis</name>
    <dbReference type="NCBI Taxonomy" id="2752311"/>
    <lineage>
        <taxon>Bacteria</taxon>
        <taxon>Bacillati</taxon>
        <taxon>Actinomycetota</taxon>
        <taxon>Actinomycetes</taxon>
        <taxon>Pseudonocardiales</taxon>
        <taxon>Pseudonocardiaceae</taxon>
        <taxon>Haloechinothrix</taxon>
    </lineage>
</organism>
<keyword evidence="6 9" id="KW-1133">Transmembrane helix</keyword>
<evidence type="ECO:0000256" key="3">
    <source>
        <dbReference type="ARBA" id="ARBA00022475"/>
    </source>
</evidence>
<comment type="similarity">
    <text evidence="8">Belongs to the TRAP transporter small permease family.</text>
</comment>
<comment type="subcellular location">
    <subcellularLocation>
        <location evidence="1">Cell inner membrane</location>
        <topology evidence="1">Multi-pass membrane protein</topology>
    </subcellularLocation>
</comment>
<dbReference type="GO" id="GO:0015740">
    <property type="term" value="P:C4-dicarboxylate transport"/>
    <property type="evidence" value="ECO:0007669"/>
    <property type="project" value="TreeGrafter"/>
</dbReference>
<evidence type="ECO:0000256" key="9">
    <source>
        <dbReference type="SAM" id="Phobius"/>
    </source>
</evidence>
<gene>
    <name evidence="11" type="ORF">H0B56_04855</name>
</gene>
<keyword evidence="4" id="KW-0997">Cell inner membrane</keyword>
<reference evidence="11 12" key="1">
    <citation type="submission" date="2020-07" db="EMBL/GenBank/DDBJ databases">
        <title>Genome of Haloechinothrix sp.</title>
        <authorList>
            <person name="Tang S.-K."/>
            <person name="Yang L."/>
            <person name="Zhu W.-Y."/>
        </authorList>
    </citation>
    <scope>NUCLEOTIDE SEQUENCE [LARGE SCALE GENOMIC DNA]</scope>
    <source>
        <strain evidence="11 12">YIM 98757</strain>
    </source>
</reference>
<dbReference type="GO" id="GO:0005886">
    <property type="term" value="C:plasma membrane"/>
    <property type="evidence" value="ECO:0007669"/>
    <property type="project" value="UniProtKB-SubCell"/>
</dbReference>
<evidence type="ECO:0000256" key="5">
    <source>
        <dbReference type="ARBA" id="ARBA00022692"/>
    </source>
</evidence>
<feature type="transmembrane region" description="Helical" evidence="9">
    <location>
        <begin position="141"/>
        <end position="163"/>
    </location>
</feature>
<dbReference type="AlphaFoldDB" id="A0A837ZW36"/>
<keyword evidence="5 9" id="KW-0812">Transmembrane</keyword>
<protein>
    <submittedName>
        <fullName evidence="11">TRAP transporter small permease</fullName>
    </submittedName>
</protein>
<feature type="transmembrane region" description="Helical" evidence="9">
    <location>
        <begin position="100"/>
        <end position="121"/>
    </location>
</feature>
<evidence type="ECO:0000256" key="2">
    <source>
        <dbReference type="ARBA" id="ARBA00022448"/>
    </source>
</evidence>
<comment type="caution">
    <text evidence="11">The sequence shown here is derived from an EMBL/GenBank/DDBJ whole genome shotgun (WGS) entry which is preliminary data.</text>
</comment>
<keyword evidence="2" id="KW-0813">Transport</keyword>
<dbReference type="RefSeq" id="WP_180891748.1">
    <property type="nucleotide sequence ID" value="NZ_JACCKD010000002.1"/>
</dbReference>
<feature type="transmembrane region" description="Helical" evidence="9">
    <location>
        <begin position="55"/>
        <end position="79"/>
    </location>
</feature>
<dbReference type="InterPro" id="IPR055348">
    <property type="entry name" value="DctQ"/>
</dbReference>
<accession>A0A837ZW36</accession>
<evidence type="ECO:0000256" key="1">
    <source>
        <dbReference type="ARBA" id="ARBA00004429"/>
    </source>
</evidence>
<evidence type="ECO:0000256" key="8">
    <source>
        <dbReference type="ARBA" id="ARBA00038436"/>
    </source>
</evidence>
<name>A0A837ZW36_9PSEU</name>
<evidence type="ECO:0000313" key="11">
    <source>
        <dbReference type="EMBL" id="MBA0124866.1"/>
    </source>
</evidence>
<dbReference type="EMBL" id="JACCKD010000002">
    <property type="protein sequence ID" value="MBA0124866.1"/>
    <property type="molecule type" value="Genomic_DNA"/>
</dbReference>
<evidence type="ECO:0000313" key="12">
    <source>
        <dbReference type="Proteomes" id="UP000582974"/>
    </source>
</evidence>
<sequence>MKHEPDGPAGRPGRHFAVLRWVALGEQILGSALVVLVFALMLVQALQRYLPMDSWIWAGELARFSLVWLTFAVAGYLMGHDSHITLKLIDHSVPAGALRFVTIVANLVIAAVCAGFAYEAFELLRLPPLQTSPGLGMPVKWLYLIPLIGLVLTAVRALVAIVAPGAGNGEQAGGWEGGQAR</sequence>
<evidence type="ECO:0000256" key="6">
    <source>
        <dbReference type="ARBA" id="ARBA00022989"/>
    </source>
</evidence>
<dbReference type="GO" id="GO:0022857">
    <property type="term" value="F:transmembrane transporter activity"/>
    <property type="evidence" value="ECO:0007669"/>
    <property type="project" value="TreeGrafter"/>
</dbReference>
<keyword evidence="12" id="KW-1185">Reference proteome</keyword>
<dbReference type="PANTHER" id="PTHR35011">
    <property type="entry name" value="2,3-DIKETO-L-GULONATE TRAP TRANSPORTER SMALL PERMEASE PROTEIN YIAM"/>
    <property type="match status" value="1"/>
</dbReference>
<feature type="domain" description="Tripartite ATP-independent periplasmic transporters DctQ component" evidence="10">
    <location>
        <begin position="38"/>
        <end position="162"/>
    </location>
</feature>
<dbReference type="InterPro" id="IPR007387">
    <property type="entry name" value="TRAP_DctQ"/>
</dbReference>
<dbReference type="Proteomes" id="UP000582974">
    <property type="component" value="Unassembled WGS sequence"/>
</dbReference>
<evidence type="ECO:0000256" key="7">
    <source>
        <dbReference type="ARBA" id="ARBA00023136"/>
    </source>
</evidence>
<evidence type="ECO:0000259" key="10">
    <source>
        <dbReference type="Pfam" id="PF04290"/>
    </source>
</evidence>
<keyword evidence="7 9" id="KW-0472">Membrane</keyword>
<dbReference type="PANTHER" id="PTHR35011:SF2">
    <property type="entry name" value="2,3-DIKETO-L-GULONATE TRAP TRANSPORTER SMALL PERMEASE PROTEIN YIAM"/>
    <property type="match status" value="1"/>
</dbReference>
<evidence type="ECO:0000256" key="4">
    <source>
        <dbReference type="ARBA" id="ARBA00022519"/>
    </source>
</evidence>
<dbReference type="Pfam" id="PF04290">
    <property type="entry name" value="DctQ"/>
    <property type="match status" value="1"/>
</dbReference>
<feature type="transmembrane region" description="Helical" evidence="9">
    <location>
        <begin position="21"/>
        <end position="43"/>
    </location>
</feature>
<proteinExistence type="inferred from homology"/>